<keyword evidence="2" id="KW-1185">Reference proteome</keyword>
<proteinExistence type="predicted"/>
<accession>A0A5C3NBB5</accession>
<dbReference type="EMBL" id="ML213507">
    <property type="protein sequence ID" value="TFK53288.1"/>
    <property type="molecule type" value="Genomic_DNA"/>
</dbReference>
<dbReference type="AlphaFoldDB" id="A0A5C3NBB5"/>
<organism evidence="1 2">
    <name type="scientific">Heliocybe sulcata</name>
    <dbReference type="NCBI Taxonomy" id="5364"/>
    <lineage>
        <taxon>Eukaryota</taxon>
        <taxon>Fungi</taxon>
        <taxon>Dikarya</taxon>
        <taxon>Basidiomycota</taxon>
        <taxon>Agaricomycotina</taxon>
        <taxon>Agaricomycetes</taxon>
        <taxon>Gloeophyllales</taxon>
        <taxon>Gloeophyllaceae</taxon>
        <taxon>Heliocybe</taxon>
    </lineage>
</organism>
<sequence>MQNTRRFVARGHDVVRSKRTEGAMDGDTTSMAGPSVPSVKSCDFGRWRISRDKSINTCYDRVPDVPLASADERVPVLHTRLKGSERAPAPQQLLESAGTTRRFIAEQYNEYRMSTANGNESLKPLIKLLLSAEEIDSLLADGQHLTGPVDCDTHANAAQNRPIRARPPQRETHRMPRPAASLLLPVVNADVRGGCGSSLFCALHELEHLYIKLAAAFITVPVDLGIPTPDSRPDFSHLMDFPESQAPARYLPARERLGHELGGYV</sequence>
<dbReference type="Proteomes" id="UP000305948">
    <property type="component" value="Unassembled WGS sequence"/>
</dbReference>
<evidence type="ECO:0000313" key="1">
    <source>
        <dbReference type="EMBL" id="TFK53288.1"/>
    </source>
</evidence>
<evidence type="ECO:0000313" key="2">
    <source>
        <dbReference type="Proteomes" id="UP000305948"/>
    </source>
</evidence>
<name>A0A5C3NBB5_9AGAM</name>
<reference evidence="1 2" key="1">
    <citation type="journal article" date="2019" name="Nat. Ecol. Evol.">
        <title>Megaphylogeny resolves global patterns of mushroom evolution.</title>
        <authorList>
            <person name="Varga T."/>
            <person name="Krizsan K."/>
            <person name="Foldi C."/>
            <person name="Dima B."/>
            <person name="Sanchez-Garcia M."/>
            <person name="Sanchez-Ramirez S."/>
            <person name="Szollosi G.J."/>
            <person name="Szarkandi J.G."/>
            <person name="Papp V."/>
            <person name="Albert L."/>
            <person name="Andreopoulos W."/>
            <person name="Angelini C."/>
            <person name="Antonin V."/>
            <person name="Barry K.W."/>
            <person name="Bougher N.L."/>
            <person name="Buchanan P."/>
            <person name="Buyck B."/>
            <person name="Bense V."/>
            <person name="Catcheside P."/>
            <person name="Chovatia M."/>
            <person name="Cooper J."/>
            <person name="Damon W."/>
            <person name="Desjardin D."/>
            <person name="Finy P."/>
            <person name="Geml J."/>
            <person name="Haridas S."/>
            <person name="Hughes K."/>
            <person name="Justo A."/>
            <person name="Karasinski D."/>
            <person name="Kautmanova I."/>
            <person name="Kiss B."/>
            <person name="Kocsube S."/>
            <person name="Kotiranta H."/>
            <person name="LaButti K.M."/>
            <person name="Lechner B.E."/>
            <person name="Liimatainen K."/>
            <person name="Lipzen A."/>
            <person name="Lukacs Z."/>
            <person name="Mihaltcheva S."/>
            <person name="Morgado L.N."/>
            <person name="Niskanen T."/>
            <person name="Noordeloos M.E."/>
            <person name="Ohm R.A."/>
            <person name="Ortiz-Santana B."/>
            <person name="Ovrebo C."/>
            <person name="Racz N."/>
            <person name="Riley R."/>
            <person name="Savchenko A."/>
            <person name="Shiryaev A."/>
            <person name="Soop K."/>
            <person name="Spirin V."/>
            <person name="Szebenyi C."/>
            <person name="Tomsovsky M."/>
            <person name="Tulloss R.E."/>
            <person name="Uehling J."/>
            <person name="Grigoriev I.V."/>
            <person name="Vagvolgyi C."/>
            <person name="Papp T."/>
            <person name="Martin F.M."/>
            <person name="Miettinen O."/>
            <person name="Hibbett D.S."/>
            <person name="Nagy L.G."/>
        </authorList>
    </citation>
    <scope>NUCLEOTIDE SEQUENCE [LARGE SCALE GENOMIC DNA]</scope>
    <source>
        <strain evidence="1 2">OMC1185</strain>
    </source>
</reference>
<gene>
    <name evidence="1" type="ORF">OE88DRAFT_1643080</name>
</gene>
<protein>
    <submittedName>
        <fullName evidence="1">Uncharacterized protein</fullName>
    </submittedName>
</protein>